<dbReference type="RefSeq" id="WP_092911677.1">
    <property type="nucleotide sequence ID" value="NZ_FOXB01000009.1"/>
</dbReference>
<keyword evidence="2" id="KW-0255">Endonuclease</keyword>
<keyword evidence="2" id="KW-0378">Hydrolase</keyword>
<evidence type="ECO:0000313" key="3">
    <source>
        <dbReference type="Proteomes" id="UP000199227"/>
    </source>
</evidence>
<dbReference type="Proteomes" id="UP000199227">
    <property type="component" value="Unassembled WGS sequence"/>
</dbReference>
<keyword evidence="3" id="KW-1185">Reference proteome</keyword>
<keyword evidence="2" id="KW-0540">Nuclease</keyword>
<dbReference type="PANTHER" id="PTHR36558">
    <property type="entry name" value="GLR1098 PROTEIN"/>
    <property type="match status" value="1"/>
</dbReference>
<dbReference type="GO" id="GO:0004519">
    <property type="term" value="F:endonuclease activity"/>
    <property type="evidence" value="ECO:0007669"/>
    <property type="project" value="UniProtKB-KW"/>
</dbReference>
<dbReference type="InterPro" id="IPR008538">
    <property type="entry name" value="Uma2"/>
</dbReference>
<accession>A0A1I5NBL9</accession>
<organism evidence="2 3">
    <name type="scientific">Hydrogenimonas thermophila</name>
    <dbReference type="NCBI Taxonomy" id="223786"/>
    <lineage>
        <taxon>Bacteria</taxon>
        <taxon>Pseudomonadati</taxon>
        <taxon>Campylobacterota</taxon>
        <taxon>Epsilonproteobacteria</taxon>
        <taxon>Campylobacterales</taxon>
        <taxon>Hydrogenimonadaceae</taxon>
        <taxon>Hydrogenimonas</taxon>
    </lineage>
</organism>
<dbReference type="InterPro" id="IPR011335">
    <property type="entry name" value="Restrct_endonuc-II-like"/>
</dbReference>
<gene>
    <name evidence="2" type="ORF">SAMN05216234_10960</name>
</gene>
<dbReference type="STRING" id="223786.SAMN05216234_10960"/>
<evidence type="ECO:0000313" key="2">
    <source>
        <dbReference type="EMBL" id="SFP19144.1"/>
    </source>
</evidence>
<evidence type="ECO:0000259" key="1">
    <source>
        <dbReference type="Pfam" id="PF05685"/>
    </source>
</evidence>
<sequence length="182" mass="21529">MISIKLEDINYTYDDCKLWEGDWELIEGIPFALSPSPICKHQSILVSISSFLLGQLEECHNCEVLGRIDYKISERTVVRPDVVLICNEKNEDYLTKAPEIIVEIISKSTAKKDEVYKFDLYETEKVKYYIIVYPDDLRAKIYKHNGEKYIKEGNFFEETYFFEETTCKVNLDFKKVFKKFRN</sequence>
<name>A0A1I5NBL9_9BACT</name>
<reference evidence="2 3" key="1">
    <citation type="submission" date="2016-10" db="EMBL/GenBank/DDBJ databases">
        <authorList>
            <person name="de Groot N.N."/>
        </authorList>
    </citation>
    <scope>NUCLEOTIDE SEQUENCE [LARGE SCALE GENOMIC DNA]</scope>
    <source>
        <strain evidence="2 3">EP1-55-1</strain>
    </source>
</reference>
<protein>
    <submittedName>
        <fullName evidence="2">Endonuclease, Uma2 family (Restriction endonuclease fold)</fullName>
    </submittedName>
</protein>
<dbReference type="Gene3D" id="3.90.1570.10">
    <property type="entry name" value="tt1808, chain A"/>
    <property type="match status" value="1"/>
</dbReference>
<dbReference type="SUPFAM" id="SSF52980">
    <property type="entry name" value="Restriction endonuclease-like"/>
    <property type="match status" value="1"/>
</dbReference>
<dbReference type="EMBL" id="FOXB01000009">
    <property type="protein sequence ID" value="SFP19144.1"/>
    <property type="molecule type" value="Genomic_DNA"/>
</dbReference>
<proteinExistence type="predicted"/>
<dbReference type="AlphaFoldDB" id="A0A1I5NBL9"/>
<dbReference type="Pfam" id="PF05685">
    <property type="entry name" value="Uma2"/>
    <property type="match status" value="1"/>
</dbReference>
<dbReference type="PANTHER" id="PTHR36558:SF1">
    <property type="entry name" value="RESTRICTION ENDONUCLEASE DOMAIN-CONTAINING PROTEIN-RELATED"/>
    <property type="match status" value="1"/>
</dbReference>
<dbReference type="OrthoDB" id="5368528at2"/>
<dbReference type="InterPro" id="IPR012296">
    <property type="entry name" value="Nuclease_put_TT1808"/>
</dbReference>
<dbReference type="CDD" id="cd06260">
    <property type="entry name" value="DUF820-like"/>
    <property type="match status" value="1"/>
</dbReference>
<feature type="domain" description="Putative restriction endonuclease" evidence="1">
    <location>
        <begin position="21"/>
        <end position="153"/>
    </location>
</feature>